<feature type="compositionally biased region" description="Basic residues" evidence="1">
    <location>
        <begin position="1"/>
        <end position="10"/>
    </location>
</feature>
<proteinExistence type="predicted"/>
<organism evidence="2 3">
    <name type="scientific">Achlya hypogyna</name>
    <name type="common">Oomycete</name>
    <name type="synonym">Protoachlya hypogyna</name>
    <dbReference type="NCBI Taxonomy" id="1202772"/>
    <lineage>
        <taxon>Eukaryota</taxon>
        <taxon>Sar</taxon>
        <taxon>Stramenopiles</taxon>
        <taxon>Oomycota</taxon>
        <taxon>Saprolegniomycetes</taxon>
        <taxon>Saprolegniales</taxon>
        <taxon>Achlyaceae</taxon>
        <taxon>Achlya</taxon>
    </lineage>
</organism>
<protein>
    <submittedName>
        <fullName evidence="2">Uncharacterized protein</fullName>
    </submittedName>
</protein>
<dbReference type="EMBL" id="JNBR01000480">
    <property type="protein sequence ID" value="OQR92107.1"/>
    <property type="molecule type" value="Genomic_DNA"/>
</dbReference>
<dbReference type="Proteomes" id="UP000243579">
    <property type="component" value="Unassembled WGS sequence"/>
</dbReference>
<feature type="region of interest" description="Disordered" evidence="1">
    <location>
        <begin position="29"/>
        <end position="51"/>
    </location>
</feature>
<dbReference type="OrthoDB" id="167401at2759"/>
<sequence>MPGDPRRKHARDTSKRPFVFKTPQKIASPFTFTKKSRRHGAADVHDDDEDDDVLLPERTLFESPARTSTSRRLARRQPSAEEQAIRAKLIANQEHHRLQVFDTLCTHLHKRILAQTQNAAKETCTKKQVVQVLEKAAAVIKNEFASDEPTEEEAKPQLETVHAIIASLEDKLASLAQQQKEWSTFLDNVPSALTEIAATAPVPAVDDPRPAGSRGNAAAQELVNEQGALCQRVVELKDQLRFLDISIEDLERMIQASQATRSSLFDTFHASEFKGYAHMQTPKEAIKALMALFSSN</sequence>
<comment type="caution">
    <text evidence="2">The sequence shown here is derived from an EMBL/GenBank/DDBJ whole genome shotgun (WGS) entry which is preliminary data.</text>
</comment>
<gene>
    <name evidence="2" type="ORF">ACHHYP_04067</name>
</gene>
<name>A0A1V9Z2H0_ACHHY</name>
<keyword evidence="3" id="KW-1185">Reference proteome</keyword>
<accession>A0A1V9Z2H0</accession>
<evidence type="ECO:0000313" key="3">
    <source>
        <dbReference type="Proteomes" id="UP000243579"/>
    </source>
</evidence>
<evidence type="ECO:0000313" key="2">
    <source>
        <dbReference type="EMBL" id="OQR92107.1"/>
    </source>
</evidence>
<dbReference type="AlphaFoldDB" id="A0A1V9Z2H0"/>
<feature type="region of interest" description="Disordered" evidence="1">
    <location>
        <begin position="1"/>
        <end position="20"/>
    </location>
</feature>
<evidence type="ECO:0000256" key="1">
    <source>
        <dbReference type="SAM" id="MobiDB-lite"/>
    </source>
</evidence>
<reference evidence="2 3" key="1">
    <citation type="journal article" date="2014" name="Genome Biol. Evol.">
        <title>The secreted proteins of Achlya hypogyna and Thraustotheca clavata identify the ancestral oomycete secretome and reveal gene acquisitions by horizontal gene transfer.</title>
        <authorList>
            <person name="Misner I."/>
            <person name="Blouin N."/>
            <person name="Leonard G."/>
            <person name="Richards T.A."/>
            <person name="Lane C.E."/>
        </authorList>
    </citation>
    <scope>NUCLEOTIDE SEQUENCE [LARGE SCALE GENOMIC DNA]</scope>
    <source>
        <strain evidence="2 3">ATCC 48635</strain>
    </source>
</reference>